<comment type="caution">
    <text evidence="3">The sequence shown here is derived from an EMBL/GenBank/DDBJ whole genome shotgun (WGS) entry which is preliminary data.</text>
</comment>
<dbReference type="InterPro" id="IPR010657">
    <property type="entry name" value="ImpA_N"/>
</dbReference>
<dbReference type="PANTHER" id="PTHR37951:SF1">
    <property type="entry name" value="TYPE VI SECRETION SYSTEM COMPONENT TSSA1"/>
    <property type="match status" value="1"/>
</dbReference>
<evidence type="ECO:0000256" key="1">
    <source>
        <dbReference type="SAM" id="MobiDB-lite"/>
    </source>
</evidence>
<sequence length="376" mass="40374">MALPQVIDIDALLQPISEDAPSGKDPRSDSSPTSLYYRTKDARNAARSAERATVEIGGAPPEEWDTVAETATEILGAHGKDLEIAAWLIEALLRQEGFAGLRDGLKVMTGIVTGFWETCFPELDEDGVEGKVSAVAGLNGSGAVGTLIQPIRLVPITNGSQGSFSLWNYEQATDLSKVTDSTRRQERIDNGAVTMEQFMESVADTPASFFAETQSAIVEALAALADMSTAFDAVAGMDAPPVSALRELLEEISRSITHFAADKLAVANYSADSEETGPAEEGEAGTTAAGETTVVVRRIEGYQSREEALAELSRIAAYFRKTEPHSPMSYTLDDAVRRARMSLPELLLELVEDPSHLQRILLAAGIKPPEPAEQSY</sequence>
<protein>
    <submittedName>
        <fullName evidence="3">Type VI secretion system protein ImpA</fullName>
    </submittedName>
</protein>
<name>A0A7W7YS85_9HYPH</name>
<evidence type="ECO:0000259" key="2">
    <source>
        <dbReference type="Pfam" id="PF06812"/>
    </source>
</evidence>
<dbReference type="InterPro" id="IPR017740">
    <property type="entry name" value="TssA-like"/>
</dbReference>
<accession>A0A7W7YS85</accession>
<gene>
    <name evidence="3" type="ORF">HNQ66_000736</name>
</gene>
<evidence type="ECO:0000313" key="4">
    <source>
        <dbReference type="Proteomes" id="UP000535406"/>
    </source>
</evidence>
<reference evidence="3 4" key="1">
    <citation type="submission" date="2020-08" db="EMBL/GenBank/DDBJ databases">
        <title>Genomic Encyclopedia of Type Strains, Phase IV (KMG-IV): sequencing the most valuable type-strain genomes for metagenomic binning, comparative biology and taxonomic classification.</title>
        <authorList>
            <person name="Goeker M."/>
        </authorList>
    </citation>
    <scope>NUCLEOTIDE SEQUENCE [LARGE SCALE GENOMIC DNA]</scope>
    <source>
        <strain evidence="3 4">DSM 21319</strain>
    </source>
</reference>
<proteinExistence type="predicted"/>
<dbReference type="Pfam" id="PF06812">
    <property type="entry name" value="ImpA_N"/>
    <property type="match status" value="1"/>
</dbReference>
<evidence type="ECO:0000313" key="3">
    <source>
        <dbReference type="EMBL" id="MBB5041353.1"/>
    </source>
</evidence>
<dbReference type="NCBIfam" id="TIGR03363">
    <property type="entry name" value="VI_chp_8"/>
    <property type="match status" value="1"/>
</dbReference>
<dbReference type="Proteomes" id="UP000535406">
    <property type="component" value="Unassembled WGS sequence"/>
</dbReference>
<keyword evidence="4" id="KW-1185">Reference proteome</keyword>
<dbReference type="EMBL" id="JACHIK010000002">
    <property type="protein sequence ID" value="MBB5041353.1"/>
    <property type="molecule type" value="Genomic_DNA"/>
</dbReference>
<dbReference type="RefSeq" id="WP_184140984.1">
    <property type="nucleotide sequence ID" value="NZ_JACHIK010000002.1"/>
</dbReference>
<feature type="domain" description="ImpA N-terminal" evidence="2">
    <location>
        <begin position="13"/>
        <end position="139"/>
    </location>
</feature>
<feature type="region of interest" description="Disordered" evidence="1">
    <location>
        <begin position="14"/>
        <end position="37"/>
    </location>
</feature>
<dbReference type="AlphaFoldDB" id="A0A7W7YS85"/>
<organism evidence="3 4">
    <name type="scientific">Shinella fusca</name>
    <dbReference type="NCBI Taxonomy" id="544480"/>
    <lineage>
        <taxon>Bacteria</taxon>
        <taxon>Pseudomonadati</taxon>
        <taxon>Pseudomonadota</taxon>
        <taxon>Alphaproteobacteria</taxon>
        <taxon>Hyphomicrobiales</taxon>
        <taxon>Rhizobiaceae</taxon>
        <taxon>Shinella</taxon>
    </lineage>
</organism>
<dbReference type="PANTHER" id="PTHR37951">
    <property type="entry name" value="CYTOPLASMIC PROTEIN-RELATED"/>
    <property type="match status" value="1"/>
</dbReference>